<dbReference type="PANTHER" id="PTHR11096:SF0">
    <property type="entry name" value="RNA 3'-TERMINAL PHOSPHATE CYCLASE"/>
    <property type="match status" value="1"/>
</dbReference>
<proteinExistence type="inferred from homology"/>
<accession>A0A7C5Q3Z1</accession>
<comment type="catalytic activity">
    <reaction evidence="5">
        <text>a 3'-end 3'-phospho-ribonucleotide-RNA + ATP = a 3'-end 2',3'-cyclophospho-ribonucleotide-RNA + AMP + diphosphate</text>
        <dbReference type="Rhea" id="RHEA:23976"/>
        <dbReference type="Rhea" id="RHEA-COMP:10463"/>
        <dbReference type="Rhea" id="RHEA-COMP:10464"/>
        <dbReference type="ChEBI" id="CHEBI:30616"/>
        <dbReference type="ChEBI" id="CHEBI:33019"/>
        <dbReference type="ChEBI" id="CHEBI:83062"/>
        <dbReference type="ChEBI" id="CHEBI:83064"/>
        <dbReference type="ChEBI" id="CHEBI:456215"/>
        <dbReference type="EC" id="6.5.1.4"/>
    </reaction>
</comment>
<organism evidence="9">
    <name type="scientific">Caldiarchaeum subterraneum</name>
    <dbReference type="NCBI Taxonomy" id="311458"/>
    <lineage>
        <taxon>Archaea</taxon>
        <taxon>Nitrososphaerota</taxon>
        <taxon>Candidatus Caldarchaeales</taxon>
        <taxon>Candidatus Caldarchaeaceae</taxon>
        <taxon>Candidatus Caldarchaeum</taxon>
    </lineage>
</organism>
<dbReference type="NCBIfam" id="TIGR03399">
    <property type="entry name" value="RNA_3prim_cycl"/>
    <property type="match status" value="1"/>
</dbReference>
<keyword evidence="3 5" id="KW-0436">Ligase</keyword>
<comment type="subcellular location">
    <subcellularLocation>
        <location evidence="5">Cytoplasm</location>
    </subcellularLocation>
</comment>
<evidence type="ECO:0000256" key="5">
    <source>
        <dbReference type="HAMAP-Rule" id="MF_00200"/>
    </source>
</evidence>
<dbReference type="InterPro" id="IPR000228">
    <property type="entry name" value="RNA3'_term_phos_cyc"/>
</dbReference>
<dbReference type="SUPFAM" id="SSF52913">
    <property type="entry name" value="RNA 3'-terminal phosphate cyclase, RPTC, insert domain"/>
    <property type="match status" value="1"/>
</dbReference>
<evidence type="ECO:0000259" key="7">
    <source>
        <dbReference type="Pfam" id="PF01137"/>
    </source>
</evidence>
<feature type="domain" description="RNA 3'-terminal phosphate cyclase" evidence="7">
    <location>
        <begin position="11"/>
        <end position="336"/>
    </location>
</feature>
<reference evidence="9" key="1">
    <citation type="journal article" date="2020" name="mSystems">
        <title>Genome- and Community-Level Interaction Insights into Carbon Utilization and Element Cycling Functions of Hydrothermarchaeota in Hydrothermal Sediment.</title>
        <authorList>
            <person name="Zhou Z."/>
            <person name="Liu Y."/>
            <person name="Xu W."/>
            <person name="Pan J."/>
            <person name="Luo Z.H."/>
            <person name="Li M."/>
        </authorList>
    </citation>
    <scope>NUCLEOTIDE SEQUENCE [LARGE SCALE GENOMIC DNA]</scope>
    <source>
        <strain evidence="9">SpSt-1056</strain>
    </source>
</reference>
<dbReference type="Pfam" id="PF05189">
    <property type="entry name" value="RTC_insert"/>
    <property type="match status" value="1"/>
</dbReference>
<protein>
    <recommendedName>
        <fullName evidence="2 5">RNA 3'-terminal phosphate cyclase</fullName>
        <shortName evidence="5">RNA cyclase</shortName>
        <shortName evidence="5">RNA-3'-phosphate cyclase</shortName>
        <ecNumber evidence="5 6">6.5.1.4</ecNumber>
    </recommendedName>
</protein>
<dbReference type="HAMAP" id="MF_00200">
    <property type="entry name" value="RTC"/>
    <property type="match status" value="1"/>
</dbReference>
<evidence type="ECO:0000256" key="6">
    <source>
        <dbReference type="NCBIfam" id="TIGR03399"/>
    </source>
</evidence>
<keyword evidence="5" id="KW-0067">ATP-binding</keyword>
<dbReference type="Gene3D" id="3.65.10.20">
    <property type="entry name" value="RNA 3'-terminal phosphate cyclase domain"/>
    <property type="match status" value="1"/>
</dbReference>
<dbReference type="GO" id="GO:0005737">
    <property type="term" value="C:cytoplasm"/>
    <property type="evidence" value="ECO:0007669"/>
    <property type="project" value="UniProtKB-SubCell"/>
</dbReference>
<dbReference type="InterPro" id="IPR037136">
    <property type="entry name" value="RNA3'_phos_cyclase_dom_sf"/>
</dbReference>
<dbReference type="PANTHER" id="PTHR11096">
    <property type="entry name" value="RNA 3' TERMINAL PHOSPHATE CYCLASE"/>
    <property type="match status" value="1"/>
</dbReference>
<dbReference type="InterPro" id="IPR013792">
    <property type="entry name" value="RNA3'P_cycl/enolpyr_Trfase_a/b"/>
</dbReference>
<dbReference type="InterPro" id="IPR017770">
    <property type="entry name" value="RNA3'_term_phos_cyc_type_1"/>
</dbReference>
<evidence type="ECO:0000256" key="1">
    <source>
        <dbReference type="ARBA" id="ARBA00009206"/>
    </source>
</evidence>
<evidence type="ECO:0000256" key="4">
    <source>
        <dbReference type="ARBA" id="ARBA00022741"/>
    </source>
</evidence>
<keyword evidence="4 5" id="KW-0547">Nucleotide-binding</keyword>
<dbReference type="InterPro" id="IPR013791">
    <property type="entry name" value="RNA3'-term_phos_cycl_insert"/>
</dbReference>
<keyword evidence="5" id="KW-0963">Cytoplasm</keyword>
<dbReference type="FunFam" id="3.30.360.20:FF:000002">
    <property type="entry name" value="RNA terminal phosphate cyclase-like 1"/>
    <property type="match status" value="1"/>
</dbReference>
<dbReference type="GO" id="GO:0005524">
    <property type="term" value="F:ATP binding"/>
    <property type="evidence" value="ECO:0007669"/>
    <property type="project" value="UniProtKB-KW"/>
</dbReference>
<dbReference type="PIRSF" id="PIRSF005378">
    <property type="entry name" value="RNA3'_term_phos_cycl_euk"/>
    <property type="match status" value="1"/>
</dbReference>
<comment type="function">
    <text evidence="5">Catalyzes the conversion of 3'-phosphate to a 2',3'-cyclic phosphodiester at the end of RNA. The mechanism of action of the enzyme occurs in 3 steps: (A) adenylation of the enzyme by ATP; (B) transfer of adenylate to an RNA-N3'P to produce RNA-N3'PP5'A; (C) and attack of the adjacent 2'-hydroxyl on the 3'-phosphorus in the diester linkage to produce the cyclic end product. The biological role of this enzyme is unknown but it is likely to function in some aspects of cellular RNA processing.</text>
</comment>
<dbReference type="InterPro" id="IPR023797">
    <property type="entry name" value="RNA3'_phos_cyclase_dom"/>
</dbReference>
<gene>
    <name evidence="5" type="primary">rtcA</name>
    <name evidence="9" type="ORF">ENM11_03210</name>
</gene>
<evidence type="ECO:0000256" key="2">
    <source>
        <dbReference type="ARBA" id="ARBA00021428"/>
    </source>
</evidence>
<feature type="active site" description="Tele-AMP-histidine intermediate" evidence="5">
    <location>
        <position position="320"/>
    </location>
</feature>
<comment type="similarity">
    <text evidence="1 5">Belongs to the RNA 3'-terminal cyclase family. Type 1 subfamily.</text>
</comment>
<dbReference type="InterPro" id="IPR036553">
    <property type="entry name" value="RPTC_insert"/>
</dbReference>
<dbReference type="EMBL" id="DRWN01000025">
    <property type="protein sequence ID" value="HHK68149.1"/>
    <property type="molecule type" value="Genomic_DNA"/>
</dbReference>
<sequence>MEDYVELDGSIGEGGGQVLRIALALSAVLSKPLHITNIRRKRQNPGLRSQHLTAVNAVQKACSARVRQAFIGSTELYFTPNRISTAGLELDTGTAGSTMLVLQSLLPVLCFSPSQTSFTIRGGTNNPNAPTYEYFERVFLPSVASMAVDAELTLLRRGFYPRGNGLVKGLCRPVRKLNPIKLTGEPEVLEVKGVAYTSRLPSHVADRMAKSCEKYLVEKGFENVYVEKEALTEADEKCAVDAGAGICLIALCENGVRIGVDRLGERGVPAEKVGQAAAEDLVSELQQKAPVDRHLGDMLSIYAALADGRSVYEVTRLTNHTVTSLQICEIIAGCRVGVHGSLNDKALIEVDGIGLVNRNLKSA</sequence>
<evidence type="ECO:0000259" key="8">
    <source>
        <dbReference type="Pfam" id="PF05189"/>
    </source>
</evidence>
<name>A0A7C5Q3Z1_CALS0</name>
<comment type="caution">
    <text evidence="9">The sequence shown here is derived from an EMBL/GenBank/DDBJ whole genome shotgun (WGS) entry which is preliminary data.</text>
</comment>
<dbReference type="GO" id="GO:0006396">
    <property type="term" value="P:RNA processing"/>
    <property type="evidence" value="ECO:0007669"/>
    <property type="project" value="UniProtKB-UniRule"/>
</dbReference>
<dbReference type="Gene3D" id="3.30.360.20">
    <property type="entry name" value="RNA 3'-terminal phosphate cyclase, insert domain"/>
    <property type="match status" value="1"/>
</dbReference>
<feature type="binding site" evidence="5">
    <location>
        <position position="103"/>
    </location>
    <ligand>
        <name>ATP</name>
        <dbReference type="ChEBI" id="CHEBI:30616"/>
    </ligand>
</feature>
<dbReference type="AlphaFoldDB" id="A0A7C5Q3Z1"/>
<dbReference type="EC" id="6.5.1.4" evidence="5 6"/>
<dbReference type="SUPFAM" id="SSF55205">
    <property type="entry name" value="EPT/RTPC-like"/>
    <property type="match status" value="1"/>
</dbReference>
<dbReference type="Pfam" id="PF01137">
    <property type="entry name" value="RTC"/>
    <property type="match status" value="1"/>
</dbReference>
<feature type="domain" description="RNA 3'-terminal phosphate cyclase insert" evidence="8">
    <location>
        <begin position="186"/>
        <end position="286"/>
    </location>
</feature>
<dbReference type="GO" id="GO:0003963">
    <property type="term" value="F:RNA-3'-phosphate cyclase activity"/>
    <property type="evidence" value="ECO:0007669"/>
    <property type="project" value="UniProtKB-UniRule"/>
</dbReference>
<evidence type="ECO:0000313" key="9">
    <source>
        <dbReference type="EMBL" id="HHK68149.1"/>
    </source>
</evidence>
<comment type="caution">
    <text evidence="5">Lacks conserved residue(s) required for the propagation of feature annotation.</text>
</comment>
<evidence type="ECO:0000256" key="3">
    <source>
        <dbReference type="ARBA" id="ARBA00022598"/>
    </source>
</evidence>